<name>A0ABN6ACY8_MYCNT</name>
<keyword evidence="7" id="KW-1185">Reference proteome</keyword>
<feature type="DNA-binding region" description="H-T-H motif" evidence="4">
    <location>
        <begin position="45"/>
        <end position="64"/>
    </location>
</feature>
<sequence length="218" mass="23881">MNTVFMLSVRWFRMAVDDPRAERAVQKILAGTMKALSRQGANKLSVSDICESSQIARGTFYRYFNSKEEVLAALGQHFEDGVAAAFAAAIEANPDPQLRVEVVLDTIVAYRAAGGDWNQMLDVAPEFTLEFIRDTFPKLVDVVTDALDPAAEESPLVTSGALTKRQLGDLFTRSVISMLFLPGSRSDEVPALVASLFKVKAESAAKPRRRRRAGATAR</sequence>
<feature type="domain" description="HTH tetR-type" evidence="5">
    <location>
        <begin position="22"/>
        <end position="82"/>
    </location>
</feature>
<keyword evidence="3" id="KW-0804">Transcription</keyword>
<dbReference type="PROSITE" id="PS50977">
    <property type="entry name" value="HTH_TETR_2"/>
    <property type="match status" value="1"/>
</dbReference>
<dbReference type="InterPro" id="IPR050109">
    <property type="entry name" value="HTH-type_TetR-like_transc_reg"/>
</dbReference>
<accession>A0ABN6ACY8</accession>
<evidence type="ECO:0000259" key="5">
    <source>
        <dbReference type="PROSITE" id="PS50977"/>
    </source>
</evidence>
<dbReference type="EMBL" id="AP022590">
    <property type="protein sequence ID" value="BBY40073.1"/>
    <property type="molecule type" value="Genomic_DNA"/>
</dbReference>
<dbReference type="Pfam" id="PF00440">
    <property type="entry name" value="TetR_N"/>
    <property type="match status" value="1"/>
</dbReference>
<protein>
    <recommendedName>
        <fullName evidence="5">HTH tetR-type domain-containing protein</fullName>
    </recommendedName>
</protein>
<evidence type="ECO:0000313" key="7">
    <source>
        <dbReference type="Proteomes" id="UP000465812"/>
    </source>
</evidence>
<evidence type="ECO:0000256" key="1">
    <source>
        <dbReference type="ARBA" id="ARBA00023015"/>
    </source>
</evidence>
<proteinExistence type="predicted"/>
<evidence type="ECO:0000256" key="2">
    <source>
        <dbReference type="ARBA" id="ARBA00023125"/>
    </source>
</evidence>
<dbReference type="PANTHER" id="PTHR30055:SF234">
    <property type="entry name" value="HTH-TYPE TRANSCRIPTIONAL REGULATOR BETI"/>
    <property type="match status" value="1"/>
</dbReference>
<evidence type="ECO:0000256" key="3">
    <source>
        <dbReference type="ARBA" id="ARBA00023163"/>
    </source>
</evidence>
<dbReference type="InterPro" id="IPR001647">
    <property type="entry name" value="HTH_TetR"/>
</dbReference>
<dbReference type="InterPro" id="IPR009057">
    <property type="entry name" value="Homeodomain-like_sf"/>
</dbReference>
<organism evidence="6 7">
    <name type="scientific">Mycobacterium mantenii</name>
    <dbReference type="NCBI Taxonomy" id="560555"/>
    <lineage>
        <taxon>Bacteria</taxon>
        <taxon>Bacillati</taxon>
        <taxon>Actinomycetota</taxon>
        <taxon>Actinomycetes</taxon>
        <taxon>Mycobacteriales</taxon>
        <taxon>Mycobacteriaceae</taxon>
        <taxon>Mycobacterium</taxon>
        <taxon>Mycobacterium avium complex (MAC)</taxon>
    </lineage>
</organism>
<dbReference type="Proteomes" id="UP000465812">
    <property type="component" value="Chromosome"/>
</dbReference>
<dbReference type="PANTHER" id="PTHR30055">
    <property type="entry name" value="HTH-TYPE TRANSCRIPTIONAL REGULATOR RUTR"/>
    <property type="match status" value="1"/>
</dbReference>
<gene>
    <name evidence="6" type="ORF">MMAN_42070</name>
</gene>
<evidence type="ECO:0000256" key="4">
    <source>
        <dbReference type="PROSITE-ProRule" id="PRU00335"/>
    </source>
</evidence>
<dbReference type="SUPFAM" id="SSF46689">
    <property type="entry name" value="Homeodomain-like"/>
    <property type="match status" value="1"/>
</dbReference>
<evidence type="ECO:0000313" key="6">
    <source>
        <dbReference type="EMBL" id="BBY40073.1"/>
    </source>
</evidence>
<dbReference type="Gene3D" id="1.10.357.10">
    <property type="entry name" value="Tetracycline Repressor, domain 2"/>
    <property type="match status" value="1"/>
</dbReference>
<keyword evidence="2 4" id="KW-0238">DNA-binding</keyword>
<reference evidence="6 7" key="1">
    <citation type="journal article" date="2019" name="Emerg. Microbes Infect.">
        <title>Comprehensive subspecies identification of 175 nontuberculous mycobacteria species based on 7547 genomic profiles.</title>
        <authorList>
            <person name="Matsumoto Y."/>
            <person name="Kinjo T."/>
            <person name="Motooka D."/>
            <person name="Nabeya D."/>
            <person name="Jung N."/>
            <person name="Uechi K."/>
            <person name="Horii T."/>
            <person name="Iida T."/>
            <person name="Fujita J."/>
            <person name="Nakamura S."/>
        </authorList>
    </citation>
    <scope>NUCLEOTIDE SEQUENCE [LARGE SCALE GENOMIC DNA]</scope>
    <source>
        <strain evidence="6 7">JCM 18113</strain>
    </source>
</reference>
<keyword evidence="1" id="KW-0805">Transcription regulation</keyword>
<dbReference type="PRINTS" id="PR00455">
    <property type="entry name" value="HTHTETR"/>
</dbReference>